<keyword evidence="1" id="KW-0472">Membrane</keyword>
<keyword evidence="1" id="KW-1133">Transmembrane helix</keyword>
<dbReference type="AlphaFoldDB" id="A0ABC8S6U1"/>
<comment type="caution">
    <text evidence="2">The sequence shown here is derived from an EMBL/GenBank/DDBJ whole genome shotgun (WGS) entry which is preliminary data.</text>
</comment>
<dbReference type="Proteomes" id="UP001642360">
    <property type="component" value="Unassembled WGS sequence"/>
</dbReference>
<evidence type="ECO:0000313" key="3">
    <source>
        <dbReference type="Proteomes" id="UP001642360"/>
    </source>
</evidence>
<sequence>MFTIQFILVPNTTYDSSMGRDAIMPCTLVVLMMWSSLLLQICQIMIKLVRLNNQSFHSFQDFFRIFA</sequence>
<keyword evidence="3" id="KW-1185">Reference proteome</keyword>
<protein>
    <submittedName>
        <fullName evidence="2">Uncharacterized protein</fullName>
    </submittedName>
</protein>
<organism evidence="2 3">
    <name type="scientific">Ilex paraguariensis</name>
    <name type="common">yerba mate</name>
    <dbReference type="NCBI Taxonomy" id="185542"/>
    <lineage>
        <taxon>Eukaryota</taxon>
        <taxon>Viridiplantae</taxon>
        <taxon>Streptophyta</taxon>
        <taxon>Embryophyta</taxon>
        <taxon>Tracheophyta</taxon>
        <taxon>Spermatophyta</taxon>
        <taxon>Magnoliopsida</taxon>
        <taxon>eudicotyledons</taxon>
        <taxon>Gunneridae</taxon>
        <taxon>Pentapetalae</taxon>
        <taxon>asterids</taxon>
        <taxon>campanulids</taxon>
        <taxon>Aquifoliales</taxon>
        <taxon>Aquifoliaceae</taxon>
        <taxon>Ilex</taxon>
    </lineage>
</organism>
<evidence type="ECO:0000313" key="2">
    <source>
        <dbReference type="EMBL" id="CAK9151515.1"/>
    </source>
</evidence>
<dbReference type="EMBL" id="CAUOFW020002151">
    <property type="protein sequence ID" value="CAK9151515.1"/>
    <property type="molecule type" value="Genomic_DNA"/>
</dbReference>
<reference evidence="2 3" key="1">
    <citation type="submission" date="2024-02" db="EMBL/GenBank/DDBJ databases">
        <authorList>
            <person name="Vignale AGUSTIN F."/>
            <person name="Sosa J E."/>
            <person name="Modenutti C."/>
        </authorList>
    </citation>
    <scope>NUCLEOTIDE SEQUENCE [LARGE SCALE GENOMIC DNA]</scope>
</reference>
<keyword evidence="1" id="KW-0812">Transmembrane</keyword>
<gene>
    <name evidence="2" type="ORF">ILEXP_LOCUS19689</name>
</gene>
<proteinExistence type="predicted"/>
<evidence type="ECO:0000256" key="1">
    <source>
        <dbReference type="SAM" id="Phobius"/>
    </source>
</evidence>
<accession>A0ABC8S6U1</accession>
<feature type="transmembrane region" description="Helical" evidence="1">
    <location>
        <begin position="22"/>
        <end position="46"/>
    </location>
</feature>
<name>A0ABC8S6U1_9AQUA</name>